<evidence type="ECO:0000256" key="4">
    <source>
        <dbReference type="ARBA" id="ARBA00022989"/>
    </source>
</evidence>
<evidence type="ECO:0000313" key="17">
    <source>
        <dbReference type="EMBL" id="CAF3895292.1"/>
    </source>
</evidence>
<feature type="transmembrane region" description="Helical" evidence="9">
    <location>
        <begin position="256"/>
        <end position="277"/>
    </location>
</feature>
<dbReference type="GO" id="GO:0005886">
    <property type="term" value="C:plasma membrane"/>
    <property type="evidence" value="ECO:0007669"/>
    <property type="project" value="UniProtKB-SubCell"/>
</dbReference>
<name>A0A818SVI5_9BILA</name>
<feature type="transmembrane region" description="Helical" evidence="9">
    <location>
        <begin position="12"/>
        <end position="34"/>
    </location>
</feature>
<dbReference type="EMBL" id="CAJOBB010000413">
    <property type="protein sequence ID" value="CAF3674126.1"/>
    <property type="molecule type" value="Genomic_DNA"/>
</dbReference>
<comment type="subcellular location">
    <subcellularLocation>
        <location evidence="1">Cell membrane</location>
        <topology evidence="1">Multi-pass membrane protein</topology>
    </subcellularLocation>
</comment>
<protein>
    <recommendedName>
        <fullName evidence="10">G-protein coupled receptors family 1 profile domain-containing protein</fullName>
    </recommendedName>
</protein>
<feature type="domain" description="G-protein coupled receptors family 1 profile" evidence="10">
    <location>
        <begin position="25"/>
        <end position="278"/>
    </location>
</feature>
<evidence type="ECO:0000313" key="18">
    <source>
        <dbReference type="EMBL" id="CAF4082179.1"/>
    </source>
</evidence>
<evidence type="ECO:0000259" key="10">
    <source>
        <dbReference type="PROSITE" id="PS50262"/>
    </source>
</evidence>
<sequence>MSLLYISQQITIYTGCFLFVAGMIGNGMNIFIFSSVRTYRTTPCTFYFLMTSIANILYLITNLIFRVVSGGFGIDLTRTSVFWCKLRAYLVISLTLTSFTCSCLASIDQFLVTSRNANLRRLSNIKWAHRIALIAITVCCCFGIPQFVFYDILPSITTCLNTSAAYAIYVSVYVLSFTCIIPVVILVAFGYLTYRNIQLTRVLAEQQADHQLVKMTMIQVILVVIAITPLGINNVYALITSGVVKDENRLTIESFASIMVILLTYINYVGSCYMFLISSRRFRREIKVRIFFWRRQNQVVPFQQPTLRRATTNTKGIN</sequence>
<evidence type="ECO:0000256" key="1">
    <source>
        <dbReference type="ARBA" id="ARBA00004651"/>
    </source>
</evidence>
<keyword evidence="5" id="KW-0297">G-protein coupled receptor</keyword>
<evidence type="ECO:0000256" key="9">
    <source>
        <dbReference type="SAM" id="Phobius"/>
    </source>
</evidence>
<evidence type="ECO:0000256" key="3">
    <source>
        <dbReference type="ARBA" id="ARBA00022692"/>
    </source>
</evidence>
<dbReference type="SUPFAM" id="SSF81321">
    <property type="entry name" value="Family A G protein-coupled receptor-like"/>
    <property type="match status" value="1"/>
</dbReference>
<evidence type="ECO:0000313" key="11">
    <source>
        <dbReference type="EMBL" id="CAF1213618.1"/>
    </source>
</evidence>
<evidence type="ECO:0000313" key="14">
    <source>
        <dbReference type="EMBL" id="CAF1496899.1"/>
    </source>
</evidence>
<comment type="caution">
    <text evidence="16">The sequence shown here is derived from an EMBL/GenBank/DDBJ whole genome shotgun (WGS) entry which is preliminary data.</text>
</comment>
<evidence type="ECO:0000256" key="2">
    <source>
        <dbReference type="ARBA" id="ARBA00022475"/>
    </source>
</evidence>
<feature type="transmembrane region" description="Helical" evidence="9">
    <location>
        <begin position="168"/>
        <end position="194"/>
    </location>
</feature>
<dbReference type="GO" id="GO:0043005">
    <property type="term" value="C:neuron projection"/>
    <property type="evidence" value="ECO:0007669"/>
    <property type="project" value="TreeGrafter"/>
</dbReference>
<dbReference type="PANTHER" id="PTHR24229">
    <property type="entry name" value="NEUROPEPTIDES RECEPTOR"/>
    <property type="match status" value="1"/>
</dbReference>
<feature type="transmembrane region" description="Helical" evidence="9">
    <location>
        <begin position="127"/>
        <end position="148"/>
    </location>
</feature>
<dbReference type="OrthoDB" id="10058717at2759"/>
<evidence type="ECO:0000313" key="13">
    <source>
        <dbReference type="EMBL" id="CAF1349876.1"/>
    </source>
</evidence>
<evidence type="ECO:0000313" key="15">
    <source>
        <dbReference type="EMBL" id="CAF3674113.1"/>
    </source>
</evidence>
<dbReference type="Proteomes" id="UP000663891">
    <property type="component" value="Unassembled WGS sequence"/>
</dbReference>
<dbReference type="EMBL" id="CAJNON010002023">
    <property type="protein sequence ID" value="CAF1496899.1"/>
    <property type="molecule type" value="Genomic_DNA"/>
</dbReference>
<reference evidence="16" key="1">
    <citation type="submission" date="2021-02" db="EMBL/GenBank/DDBJ databases">
        <authorList>
            <person name="Nowell W R."/>
        </authorList>
    </citation>
    <scope>NUCLEOTIDE SEQUENCE</scope>
</reference>
<evidence type="ECO:0000256" key="7">
    <source>
        <dbReference type="ARBA" id="ARBA00023170"/>
    </source>
</evidence>
<dbReference type="GO" id="GO:0042923">
    <property type="term" value="F:neuropeptide binding"/>
    <property type="evidence" value="ECO:0007669"/>
    <property type="project" value="TreeGrafter"/>
</dbReference>
<keyword evidence="4 9" id="KW-1133">Transmembrane helix</keyword>
<dbReference type="PANTHER" id="PTHR24229:SF40">
    <property type="entry name" value="ALLATOSTATIN C RECEPTOR 1-RELATED"/>
    <property type="match status" value="1"/>
</dbReference>
<dbReference type="Proteomes" id="UP000663881">
    <property type="component" value="Unassembled WGS sequence"/>
</dbReference>
<keyword evidence="6 9" id="KW-0472">Membrane</keyword>
<dbReference type="Proteomes" id="UP000663860">
    <property type="component" value="Unassembled WGS sequence"/>
</dbReference>
<keyword evidence="8" id="KW-0807">Transducer</keyword>
<feature type="transmembrane region" description="Helical" evidence="9">
    <location>
        <begin position="46"/>
        <end position="68"/>
    </location>
</feature>
<keyword evidence="3 9" id="KW-0812">Transmembrane</keyword>
<evidence type="ECO:0000256" key="8">
    <source>
        <dbReference type="ARBA" id="ARBA00023224"/>
    </source>
</evidence>
<organism evidence="16 19">
    <name type="scientific">Adineta steineri</name>
    <dbReference type="NCBI Taxonomy" id="433720"/>
    <lineage>
        <taxon>Eukaryota</taxon>
        <taxon>Metazoa</taxon>
        <taxon>Spiralia</taxon>
        <taxon>Gnathifera</taxon>
        <taxon>Rotifera</taxon>
        <taxon>Eurotatoria</taxon>
        <taxon>Bdelloidea</taxon>
        <taxon>Adinetida</taxon>
        <taxon>Adinetidae</taxon>
        <taxon>Adineta</taxon>
    </lineage>
</organism>
<evidence type="ECO:0000313" key="12">
    <source>
        <dbReference type="EMBL" id="CAF1349859.1"/>
    </source>
</evidence>
<dbReference type="EMBL" id="CAJOBB010000413">
    <property type="protein sequence ID" value="CAF3674113.1"/>
    <property type="molecule type" value="Genomic_DNA"/>
</dbReference>
<dbReference type="Gene3D" id="1.20.1070.10">
    <property type="entry name" value="Rhodopsin 7-helix transmembrane proteins"/>
    <property type="match status" value="1"/>
</dbReference>
<evidence type="ECO:0000256" key="5">
    <source>
        <dbReference type="ARBA" id="ARBA00023040"/>
    </source>
</evidence>
<evidence type="ECO:0000313" key="16">
    <source>
        <dbReference type="EMBL" id="CAF3674126.1"/>
    </source>
</evidence>
<dbReference type="InterPro" id="IPR017452">
    <property type="entry name" value="GPCR_Rhodpsn_7TM"/>
</dbReference>
<evidence type="ECO:0000313" key="19">
    <source>
        <dbReference type="Proteomes" id="UP000663868"/>
    </source>
</evidence>
<dbReference type="AlphaFoldDB" id="A0A818SVI5"/>
<feature type="transmembrane region" description="Helical" evidence="9">
    <location>
        <begin position="215"/>
        <end position="236"/>
    </location>
</feature>
<dbReference type="Proteomes" id="UP000663845">
    <property type="component" value="Unassembled WGS sequence"/>
</dbReference>
<dbReference type="EMBL" id="CAJNOE010000870">
    <property type="protein sequence ID" value="CAF1349876.1"/>
    <property type="molecule type" value="Genomic_DNA"/>
</dbReference>
<dbReference type="Proteomes" id="UP000663844">
    <property type="component" value="Unassembled WGS sequence"/>
</dbReference>
<dbReference type="Pfam" id="PF00001">
    <property type="entry name" value="7tm_1"/>
    <property type="match status" value="1"/>
</dbReference>
<keyword evidence="2" id="KW-1003">Cell membrane</keyword>
<keyword evidence="7" id="KW-0675">Receptor</keyword>
<dbReference type="GO" id="GO:0007218">
    <property type="term" value="P:neuropeptide signaling pathway"/>
    <property type="evidence" value="ECO:0007669"/>
    <property type="project" value="TreeGrafter"/>
</dbReference>
<dbReference type="InterPro" id="IPR000276">
    <property type="entry name" value="GPCR_Rhodpsn"/>
</dbReference>
<gene>
    <name evidence="12" type="ORF">IZO911_LOCUS36709</name>
    <name evidence="13" type="ORF">IZO911_LOCUS36710</name>
    <name evidence="11" type="ORF">JYZ213_LOCUS27599</name>
    <name evidence="15" type="ORF">KXQ929_LOCUS9198</name>
    <name evidence="16" type="ORF">KXQ929_LOCUS9199</name>
    <name evidence="18" type="ORF">OKA104_LOCUS34627</name>
    <name evidence="17" type="ORF">OXD698_LOCUS23639</name>
    <name evidence="14" type="ORF">VCS650_LOCUS42024</name>
</gene>
<dbReference type="EMBL" id="CAJOAZ010002108">
    <property type="protein sequence ID" value="CAF3895292.1"/>
    <property type="molecule type" value="Genomic_DNA"/>
</dbReference>
<accession>A0A818SVI5</accession>
<dbReference type="Proteomes" id="UP000663868">
    <property type="component" value="Unassembled WGS sequence"/>
</dbReference>
<proteinExistence type="predicted"/>
<dbReference type="EMBL" id="CAJNOG010000386">
    <property type="protein sequence ID" value="CAF1213618.1"/>
    <property type="molecule type" value="Genomic_DNA"/>
</dbReference>
<dbReference type="EMBL" id="CAJOAY010004753">
    <property type="protein sequence ID" value="CAF4082179.1"/>
    <property type="molecule type" value="Genomic_DNA"/>
</dbReference>
<dbReference type="PROSITE" id="PS50262">
    <property type="entry name" value="G_PROTEIN_RECEP_F1_2"/>
    <property type="match status" value="1"/>
</dbReference>
<dbReference type="EMBL" id="CAJNOE010000870">
    <property type="protein sequence ID" value="CAF1349859.1"/>
    <property type="molecule type" value="Genomic_DNA"/>
</dbReference>
<dbReference type="GO" id="GO:0004930">
    <property type="term" value="F:G protein-coupled receptor activity"/>
    <property type="evidence" value="ECO:0007669"/>
    <property type="project" value="UniProtKB-KW"/>
</dbReference>
<evidence type="ECO:0000256" key="6">
    <source>
        <dbReference type="ARBA" id="ARBA00023136"/>
    </source>
</evidence>
<feature type="transmembrane region" description="Helical" evidence="9">
    <location>
        <begin position="88"/>
        <end position="107"/>
    </location>
</feature>